<evidence type="ECO:0000313" key="2">
    <source>
        <dbReference type="Proteomes" id="UP000011083"/>
    </source>
</evidence>
<dbReference type="Proteomes" id="UP000011083">
    <property type="component" value="Unassembled WGS sequence"/>
</dbReference>
<dbReference type="EMBL" id="KB007901">
    <property type="protein sequence ID" value="ELR21694.1"/>
    <property type="molecule type" value="Genomic_DNA"/>
</dbReference>
<dbReference type="VEuPathDB" id="AmoebaDB:ACA1_231810"/>
<sequence>MMMQRRAVSSAASRTILARPVVGHAGALPLLSQQRRGYAKPGGRGGAVERPKKEYKGDQYIDEMLVAYGLQVPTWDDIPEWVWKAEVGTHSYCLPSLTKLLGADLKKPKELTPLDGPLFWKKINRERIKQFNEDRTWGVVKGKWKLGE</sequence>
<name>L8H870_ACACF</name>
<keyword evidence="2" id="KW-1185">Reference proteome</keyword>
<dbReference type="AlphaFoldDB" id="L8H870"/>
<evidence type="ECO:0000313" key="1">
    <source>
        <dbReference type="EMBL" id="ELR21694.1"/>
    </source>
</evidence>
<dbReference type="KEGG" id="acan:ACA1_231810"/>
<reference evidence="1 2" key="1">
    <citation type="journal article" date="2013" name="Genome Biol.">
        <title>Genome of Acanthamoeba castellanii highlights extensive lateral gene transfer and early evolution of tyrosine kinase signaling.</title>
        <authorList>
            <person name="Clarke M."/>
            <person name="Lohan A.J."/>
            <person name="Liu B."/>
            <person name="Lagkouvardos I."/>
            <person name="Roy S."/>
            <person name="Zafar N."/>
            <person name="Bertelli C."/>
            <person name="Schilde C."/>
            <person name="Kianianmomeni A."/>
            <person name="Burglin T.R."/>
            <person name="Frech C."/>
            <person name="Turcotte B."/>
            <person name="Kopec K.O."/>
            <person name="Synnott J.M."/>
            <person name="Choo C."/>
            <person name="Paponov I."/>
            <person name="Finkler A."/>
            <person name="Soon Heng Tan C."/>
            <person name="Hutchins A.P."/>
            <person name="Weinmeier T."/>
            <person name="Rattei T."/>
            <person name="Chu J.S."/>
            <person name="Gimenez G."/>
            <person name="Irimia M."/>
            <person name="Rigden D.J."/>
            <person name="Fitzpatrick D.A."/>
            <person name="Lorenzo-Morales J."/>
            <person name="Bateman A."/>
            <person name="Chiu C.H."/>
            <person name="Tang P."/>
            <person name="Hegemann P."/>
            <person name="Fromm H."/>
            <person name="Raoult D."/>
            <person name="Greub G."/>
            <person name="Miranda-Saavedra D."/>
            <person name="Chen N."/>
            <person name="Nash P."/>
            <person name="Ginger M.L."/>
            <person name="Horn M."/>
            <person name="Schaap P."/>
            <person name="Caler L."/>
            <person name="Loftus B."/>
        </authorList>
    </citation>
    <scope>NUCLEOTIDE SEQUENCE [LARGE SCALE GENOMIC DNA]</scope>
    <source>
        <strain evidence="1 2">Neff</strain>
    </source>
</reference>
<dbReference type="GeneID" id="14922603"/>
<accession>L8H870</accession>
<organism evidence="1 2">
    <name type="scientific">Acanthamoeba castellanii (strain ATCC 30010 / Neff)</name>
    <dbReference type="NCBI Taxonomy" id="1257118"/>
    <lineage>
        <taxon>Eukaryota</taxon>
        <taxon>Amoebozoa</taxon>
        <taxon>Discosea</taxon>
        <taxon>Longamoebia</taxon>
        <taxon>Centramoebida</taxon>
        <taxon>Acanthamoebidae</taxon>
        <taxon>Acanthamoeba</taxon>
    </lineage>
</organism>
<proteinExistence type="predicted"/>
<dbReference type="RefSeq" id="XP_004346639.1">
    <property type="nucleotide sequence ID" value="XM_004346589.1"/>
</dbReference>
<gene>
    <name evidence="1" type="ORF">ACA1_231810</name>
</gene>
<protein>
    <submittedName>
        <fullName evidence="1">Uncharacterized protein</fullName>
    </submittedName>
</protein>